<proteinExistence type="predicted"/>
<name>A0ABW2QIL1_9BURK</name>
<gene>
    <name evidence="1" type="ORF">ACFQPB_10290</name>
</gene>
<accession>A0ABW2QIL1</accession>
<dbReference type="EMBL" id="JBHTCA010000005">
    <property type="protein sequence ID" value="MFC7409250.1"/>
    <property type="molecule type" value="Genomic_DNA"/>
</dbReference>
<evidence type="ECO:0008006" key="3">
    <source>
        <dbReference type="Google" id="ProtNLM"/>
    </source>
</evidence>
<dbReference type="RefSeq" id="WP_382222677.1">
    <property type="nucleotide sequence ID" value="NZ_JBHTCA010000005.1"/>
</dbReference>
<evidence type="ECO:0000313" key="1">
    <source>
        <dbReference type="EMBL" id="MFC7409250.1"/>
    </source>
</evidence>
<keyword evidence="2" id="KW-1185">Reference proteome</keyword>
<protein>
    <recommendedName>
        <fullName evidence="3">Response regulatory domain-containing protein</fullName>
    </recommendedName>
</protein>
<reference evidence="2" key="1">
    <citation type="journal article" date="2019" name="Int. J. Syst. Evol. Microbiol.">
        <title>The Global Catalogue of Microorganisms (GCM) 10K type strain sequencing project: providing services to taxonomists for standard genome sequencing and annotation.</title>
        <authorList>
            <consortium name="The Broad Institute Genomics Platform"/>
            <consortium name="The Broad Institute Genome Sequencing Center for Infectious Disease"/>
            <person name="Wu L."/>
            <person name="Ma J."/>
        </authorList>
    </citation>
    <scope>NUCLEOTIDE SEQUENCE [LARGE SCALE GENOMIC DNA]</scope>
    <source>
        <strain evidence="2">CGMCC 1.12371</strain>
    </source>
</reference>
<sequence>MATTPPDAAASSPAPLSAIDNWRMAEHWPELVTALTDQSIETVSSLVRGLDLLLTKGRLTPAEYKVLAMPAERLKHCGISAQQIVRFQSGRVRQSHEKIDLAYLLECVLQERKGEMAMLGVTLRRRLKAVDILIDPTLGFSLTNAMLDWGLPFGYRIDWRLETTDGQARLWMKVYSGDRVIPGSAVVEDNIHWLLLSQIAASDGAVRLERSLANDGVELVALFRRTVQVAEEEVKVAAAQEVPMDSVFKSVSGAYVVVVSGDAALRNDAVSTLKRLGIAVDGVVDAAQAREALQGHVAHLLVLDTAHHADALHLLQAELLSKQPQLLFVEIGSTDTSPHRLPPTLEAATTRIARDEVATRLGSAVMFALSRVM</sequence>
<organism evidence="1 2">
    <name type="scientific">Hydrogenophaga atypica</name>
    <dbReference type="NCBI Taxonomy" id="249409"/>
    <lineage>
        <taxon>Bacteria</taxon>
        <taxon>Pseudomonadati</taxon>
        <taxon>Pseudomonadota</taxon>
        <taxon>Betaproteobacteria</taxon>
        <taxon>Burkholderiales</taxon>
        <taxon>Comamonadaceae</taxon>
        <taxon>Hydrogenophaga</taxon>
    </lineage>
</organism>
<evidence type="ECO:0000313" key="2">
    <source>
        <dbReference type="Proteomes" id="UP001596501"/>
    </source>
</evidence>
<dbReference type="Proteomes" id="UP001596501">
    <property type="component" value="Unassembled WGS sequence"/>
</dbReference>
<comment type="caution">
    <text evidence="1">The sequence shown here is derived from an EMBL/GenBank/DDBJ whole genome shotgun (WGS) entry which is preliminary data.</text>
</comment>